<sequence>MKNQGCYRESRRAPTDLGGAGRDSADRGSAGRLSVGPPGATFADVAEMAYLVLEREGVGIFGMPDTNSLNWSVQRRARSCGNSPSSSLSLPPSSISTIVGNIRTRRTVSSEPLLADPEIEKAARRNNSDTRKRKALAAQAALESSSSFNN</sequence>
<evidence type="ECO:0000313" key="3">
    <source>
        <dbReference type="Proteomes" id="UP000053144"/>
    </source>
</evidence>
<proteinExistence type="predicted"/>
<name>A0A0L9UJD5_PHAAN</name>
<feature type="compositionally biased region" description="Basic and acidic residues" evidence="1">
    <location>
        <begin position="118"/>
        <end position="130"/>
    </location>
</feature>
<dbReference type="Gramene" id="KOM42975">
    <property type="protein sequence ID" value="KOM42975"/>
    <property type="gene ID" value="LR48_Vigan05g057900"/>
</dbReference>
<dbReference type="EMBL" id="CM003375">
    <property type="protein sequence ID" value="KOM42975.1"/>
    <property type="molecule type" value="Genomic_DNA"/>
</dbReference>
<feature type="compositionally biased region" description="Low complexity" evidence="1">
    <location>
        <begin position="136"/>
        <end position="150"/>
    </location>
</feature>
<dbReference type="Proteomes" id="UP000053144">
    <property type="component" value="Chromosome 5"/>
</dbReference>
<gene>
    <name evidence="2" type="ORF">LR48_Vigan05g057900</name>
</gene>
<evidence type="ECO:0000256" key="1">
    <source>
        <dbReference type="SAM" id="MobiDB-lite"/>
    </source>
</evidence>
<evidence type="ECO:0000313" key="2">
    <source>
        <dbReference type="EMBL" id="KOM42975.1"/>
    </source>
</evidence>
<feature type="region of interest" description="Disordered" evidence="1">
    <location>
        <begin position="115"/>
        <end position="150"/>
    </location>
</feature>
<organism evidence="2 3">
    <name type="scientific">Phaseolus angularis</name>
    <name type="common">Azuki bean</name>
    <name type="synonym">Vigna angularis</name>
    <dbReference type="NCBI Taxonomy" id="3914"/>
    <lineage>
        <taxon>Eukaryota</taxon>
        <taxon>Viridiplantae</taxon>
        <taxon>Streptophyta</taxon>
        <taxon>Embryophyta</taxon>
        <taxon>Tracheophyta</taxon>
        <taxon>Spermatophyta</taxon>
        <taxon>Magnoliopsida</taxon>
        <taxon>eudicotyledons</taxon>
        <taxon>Gunneridae</taxon>
        <taxon>Pentapetalae</taxon>
        <taxon>rosids</taxon>
        <taxon>fabids</taxon>
        <taxon>Fabales</taxon>
        <taxon>Fabaceae</taxon>
        <taxon>Papilionoideae</taxon>
        <taxon>50 kb inversion clade</taxon>
        <taxon>NPAAA clade</taxon>
        <taxon>indigoferoid/millettioid clade</taxon>
        <taxon>Phaseoleae</taxon>
        <taxon>Vigna</taxon>
    </lineage>
</organism>
<protein>
    <submittedName>
        <fullName evidence="2">Uncharacterized protein</fullName>
    </submittedName>
</protein>
<dbReference type="AlphaFoldDB" id="A0A0L9UJD5"/>
<feature type="region of interest" description="Disordered" evidence="1">
    <location>
        <begin position="1"/>
        <end position="39"/>
    </location>
</feature>
<reference evidence="3" key="1">
    <citation type="journal article" date="2015" name="Proc. Natl. Acad. Sci. U.S.A.">
        <title>Genome sequencing of adzuki bean (Vigna angularis) provides insight into high starch and low fat accumulation and domestication.</title>
        <authorList>
            <person name="Yang K."/>
            <person name="Tian Z."/>
            <person name="Chen C."/>
            <person name="Luo L."/>
            <person name="Zhao B."/>
            <person name="Wang Z."/>
            <person name="Yu L."/>
            <person name="Li Y."/>
            <person name="Sun Y."/>
            <person name="Li W."/>
            <person name="Chen Y."/>
            <person name="Li Y."/>
            <person name="Zhang Y."/>
            <person name="Ai D."/>
            <person name="Zhao J."/>
            <person name="Shang C."/>
            <person name="Ma Y."/>
            <person name="Wu B."/>
            <person name="Wang M."/>
            <person name="Gao L."/>
            <person name="Sun D."/>
            <person name="Zhang P."/>
            <person name="Guo F."/>
            <person name="Wang W."/>
            <person name="Li Y."/>
            <person name="Wang J."/>
            <person name="Varshney R.K."/>
            <person name="Wang J."/>
            <person name="Ling H.Q."/>
            <person name="Wan P."/>
        </authorList>
    </citation>
    <scope>NUCLEOTIDE SEQUENCE</scope>
    <source>
        <strain evidence="3">cv. Jingnong 6</strain>
    </source>
</reference>
<accession>A0A0L9UJD5</accession>